<evidence type="ECO:0000256" key="1">
    <source>
        <dbReference type="ARBA" id="ARBA00000898"/>
    </source>
</evidence>
<dbReference type="FunFam" id="3.40.50.1000:FF:000029">
    <property type="entry name" value="3-deoxy-D-manno-octulosonate 8-phosphate phosphatase KdsC"/>
    <property type="match status" value="1"/>
</dbReference>
<dbReference type="Pfam" id="PF08282">
    <property type="entry name" value="Hydrolase_3"/>
    <property type="match status" value="1"/>
</dbReference>
<protein>
    <recommendedName>
        <fullName evidence="8 13">3-deoxy-D-manno-octulosonate 8-phosphate phosphatase KdsC</fullName>
        <ecNumber evidence="7 13">3.1.3.45</ecNumber>
    </recommendedName>
    <alternativeName>
        <fullName evidence="12 13">KDO 8-P phosphatase</fullName>
    </alternativeName>
</protein>
<dbReference type="SFLD" id="SFLDG01138">
    <property type="entry name" value="C1.6.2:_Deoxy-d-mannose-octulo"/>
    <property type="match status" value="1"/>
</dbReference>
<dbReference type="InterPro" id="IPR010023">
    <property type="entry name" value="KdsC_fam"/>
</dbReference>
<comment type="similarity">
    <text evidence="5 13">Belongs to the KdsC family.</text>
</comment>
<dbReference type="NCBIfam" id="NF007019">
    <property type="entry name" value="PRK09484.1"/>
    <property type="match status" value="1"/>
</dbReference>
<evidence type="ECO:0000256" key="10">
    <source>
        <dbReference type="ARBA" id="ARBA00022801"/>
    </source>
</evidence>
<dbReference type="EMBL" id="LR217703">
    <property type="protein sequence ID" value="VFP80290.1"/>
    <property type="molecule type" value="Genomic_DNA"/>
</dbReference>
<dbReference type="PANTHER" id="PTHR21485">
    <property type="entry name" value="HAD SUPERFAMILY MEMBERS CMAS AND KDSC"/>
    <property type="match status" value="1"/>
</dbReference>
<dbReference type="GO" id="GO:0046872">
    <property type="term" value="F:metal ion binding"/>
    <property type="evidence" value="ECO:0007669"/>
    <property type="project" value="UniProtKB-UniRule"/>
</dbReference>
<keyword evidence="13" id="KW-0448">Lipopolysaccharide biosynthesis</keyword>
<reference evidence="16 17" key="1">
    <citation type="submission" date="2019-02" db="EMBL/GenBank/DDBJ databases">
        <authorList>
            <person name="Manzano-Marin A."/>
            <person name="Manzano-Marin A."/>
        </authorList>
    </citation>
    <scope>NUCLEOTIDE SEQUENCE [LARGE SCALE GENOMIC DNA]</scope>
    <source>
        <strain evidence="16 17">ErCicuneomaculata</strain>
    </source>
</reference>
<comment type="function">
    <text evidence="13">Catalyzes the hydrolysis of 3-deoxy-D-manno-octulosonate 8-phosphate (KDO 8-P) to 3-deoxy-D-manno-octulosonate (KDO) and inorganic phosphate.</text>
</comment>
<comment type="catalytic activity">
    <reaction evidence="1 13">
        <text>3-deoxy-alpha-D-manno-2-octulosonate-8-phosphate + H2O = 3-deoxy-alpha-D-manno-oct-2-ulosonate + phosphate</text>
        <dbReference type="Rhea" id="RHEA:11500"/>
        <dbReference type="ChEBI" id="CHEBI:15377"/>
        <dbReference type="ChEBI" id="CHEBI:43474"/>
        <dbReference type="ChEBI" id="CHEBI:85985"/>
        <dbReference type="ChEBI" id="CHEBI:85986"/>
        <dbReference type="EC" id="3.1.3.45"/>
    </reaction>
</comment>
<dbReference type="InterPro" id="IPR023214">
    <property type="entry name" value="HAD_sf"/>
</dbReference>
<keyword evidence="10 13" id="KW-0378">Hydrolase</keyword>
<keyword evidence="9 13" id="KW-0479">Metal-binding</keyword>
<dbReference type="EC" id="3.1.3.45" evidence="7 13"/>
<name>A0A451D3R6_9GAMM</name>
<evidence type="ECO:0000256" key="7">
    <source>
        <dbReference type="ARBA" id="ARBA00013066"/>
    </source>
</evidence>
<comment type="pathway">
    <text evidence="3 13">Bacterial outer membrane biogenesis; lipopolysaccharide biosynthesis.</text>
</comment>
<evidence type="ECO:0000256" key="2">
    <source>
        <dbReference type="ARBA" id="ARBA00001946"/>
    </source>
</evidence>
<dbReference type="GO" id="GO:0019143">
    <property type="term" value="F:3-deoxy-manno-octulosonate-8-phosphatase activity"/>
    <property type="evidence" value="ECO:0007669"/>
    <property type="project" value="UniProtKB-UniRule"/>
</dbReference>
<evidence type="ECO:0000256" key="3">
    <source>
        <dbReference type="ARBA" id="ARBA00004756"/>
    </source>
</evidence>
<feature type="binding site" evidence="14">
    <location>
        <position position="63"/>
    </location>
    <ligand>
        <name>substrate</name>
    </ligand>
</feature>
<keyword evidence="11 13" id="KW-0460">Magnesium</keyword>
<evidence type="ECO:0000256" key="5">
    <source>
        <dbReference type="ARBA" id="ARBA00005893"/>
    </source>
</evidence>
<comment type="pathway">
    <text evidence="4 13">Carbohydrate biosynthesis; 3-deoxy-D-manno-octulosonate biosynthesis; 3-deoxy-D-manno-octulosonate from D-ribulose 5-phosphate: step 3/3.</text>
</comment>
<dbReference type="PIRSF" id="PIRSF006118">
    <property type="entry name" value="KDO8-P_Ptase"/>
    <property type="match status" value="1"/>
</dbReference>
<dbReference type="CDD" id="cd01630">
    <property type="entry name" value="HAD_KDO-like"/>
    <property type="match status" value="1"/>
</dbReference>
<gene>
    <name evidence="16" type="primary">kdsC</name>
    <name evidence="16" type="ORF">ERCICUMA2628_640</name>
</gene>
<feature type="binding site" evidence="14">
    <location>
        <position position="34"/>
    </location>
    <ligand>
        <name>substrate</name>
    </ligand>
</feature>
<comment type="subunit">
    <text evidence="6 13">Homotetramer.</text>
</comment>
<feature type="binding site" evidence="14">
    <location>
        <position position="86"/>
    </location>
    <ligand>
        <name>substrate</name>
    </ligand>
</feature>
<dbReference type="GO" id="GO:0008781">
    <property type="term" value="F:N-acylneuraminate cytidylyltransferase activity"/>
    <property type="evidence" value="ECO:0007669"/>
    <property type="project" value="TreeGrafter"/>
</dbReference>
<feature type="binding site" evidence="14">
    <location>
        <position position="78"/>
    </location>
    <ligand>
        <name>substrate</name>
    </ligand>
</feature>
<dbReference type="SUPFAM" id="SSF56784">
    <property type="entry name" value="HAD-like"/>
    <property type="match status" value="1"/>
</dbReference>
<evidence type="ECO:0000256" key="11">
    <source>
        <dbReference type="ARBA" id="ARBA00022842"/>
    </source>
</evidence>
<comment type="cofactor">
    <cofactor evidence="2 13 15">
        <name>Mg(2+)</name>
        <dbReference type="ChEBI" id="CHEBI:18420"/>
    </cofactor>
</comment>
<dbReference type="GO" id="GO:0009103">
    <property type="term" value="P:lipopolysaccharide biosynthetic process"/>
    <property type="evidence" value="ECO:0007669"/>
    <property type="project" value="UniProtKB-UniRule"/>
</dbReference>
<evidence type="ECO:0000256" key="8">
    <source>
        <dbReference type="ARBA" id="ARBA00020092"/>
    </source>
</evidence>
<dbReference type="UniPathway" id="UPA00030"/>
<evidence type="ECO:0000256" key="14">
    <source>
        <dbReference type="PIRSR" id="PIRSR006118-1"/>
    </source>
</evidence>
<dbReference type="Proteomes" id="UP000294412">
    <property type="component" value="Chromosome"/>
</dbReference>
<evidence type="ECO:0000256" key="6">
    <source>
        <dbReference type="ARBA" id="ARBA00011881"/>
    </source>
</evidence>
<evidence type="ECO:0000256" key="15">
    <source>
        <dbReference type="PIRSR" id="PIRSR006118-2"/>
    </source>
</evidence>
<evidence type="ECO:0000313" key="17">
    <source>
        <dbReference type="Proteomes" id="UP000294412"/>
    </source>
</evidence>
<evidence type="ECO:0000313" key="16">
    <source>
        <dbReference type="EMBL" id="VFP80290.1"/>
    </source>
</evidence>
<evidence type="ECO:0000256" key="12">
    <source>
        <dbReference type="ARBA" id="ARBA00031051"/>
    </source>
</evidence>
<dbReference type="Gene3D" id="3.40.50.1000">
    <property type="entry name" value="HAD superfamily/HAD-like"/>
    <property type="match status" value="1"/>
</dbReference>
<organism evidence="16 17">
    <name type="scientific">Candidatus Erwinia haradaeae</name>
    <dbReference type="NCBI Taxonomy" id="1922217"/>
    <lineage>
        <taxon>Bacteria</taxon>
        <taxon>Pseudomonadati</taxon>
        <taxon>Pseudomonadota</taxon>
        <taxon>Gammaproteobacteria</taxon>
        <taxon>Enterobacterales</taxon>
        <taxon>Erwiniaceae</taxon>
        <taxon>Erwinia</taxon>
    </lineage>
</organism>
<dbReference type="InterPro" id="IPR036412">
    <property type="entry name" value="HAD-like_sf"/>
</dbReference>
<evidence type="ECO:0000256" key="13">
    <source>
        <dbReference type="PIRNR" id="PIRNR006118"/>
    </source>
</evidence>
<feature type="binding site" evidence="15">
    <location>
        <position position="32"/>
    </location>
    <ligand>
        <name>Mg(2+)</name>
        <dbReference type="ChEBI" id="CHEBI:18420"/>
    </ligand>
</feature>
<proteinExistence type="inferred from homology"/>
<dbReference type="RefSeq" id="WP_157993787.1">
    <property type="nucleotide sequence ID" value="NZ_LR217703.1"/>
</dbReference>
<feature type="binding site" evidence="15">
    <location>
        <position position="125"/>
    </location>
    <ligand>
        <name>Mg(2+)</name>
        <dbReference type="ChEBI" id="CHEBI:18420"/>
    </ligand>
</feature>
<dbReference type="OrthoDB" id="9805604at2"/>
<accession>A0A451D3R6</accession>
<dbReference type="SFLD" id="SFLDG01136">
    <property type="entry name" value="C1.6:_Phosphoserine_Phosphatas"/>
    <property type="match status" value="1"/>
</dbReference>
<dbReference type="InterPro" id="IPR050793">
    <property type="entry name" value="CMP-NeuNAc_synthase"/>
</dbReference>
<dbReference type="UniPathway" id="UPA00357">
    <property type="reaction ID" value="UER00475"/>
</dbReference>
<evidence type="ECO:0000256" key="4">
    <source>
        <dbReference type="ARBA" id="ARBA00004807"/>
    </source>
</evidence>
<dbReference type="NCBIfam" id="TIGR01670">
    <property type="entry name" value="KdsC-phosphatas"/>
    <property type="match status" value="1"/>
</dbReference>
<evidence type="ECO:0000256" key="9">
    <source>
        <dbReference type="ARBA" id="ARBA00022723"/>
    </source>
</evidence>
<dbReference type="PANTHER" id="PTHR21485:SF3">
    <property type="entry name" value="N-ACYLNEURAMINATE CYTIDYLYLTRANSFERASE"/>
    <property type="match status" value="1"/>
</dbReference>
<dbReference type="AlphaFoldDB" id="A0A451D3R6"/>
<sequence>MNNQKINITTYYGPITESVIQKAKKIKLLICDVDGVMSNGIIYQGNSGEEIKGFHVRDGYGIRCLLTSQIEVAMITGRESQLLKDRCKTLGIIHLYQGHSDKIKPFYSLLEKLQVKPDQVAYIGDDLLDWPVMNKVGLSIAVSNAHPILLPRVDYVTQLDGGHGAVREICDIILISQKKLILDNI</sequence>
<dbReference type="SFLD" id="SFLDS00003">
    <property type="entry name" value="Haloacid_Dehalogenase"/>
    <property type="match status" value="1"/>
</dbReference>
<feature type="binding site" evidence="14">
    <location>
        <position position="102"/>
    </location>
    <ligand>
        <name>substrate</name>
    </ligand>
</feature>